<feature type="region of interest" description="Disordered" evidence="2">
    <location>
        <begin position="75"/>
        <end position="124"/>
    </location>
</feature>
<gene>
    <name evidence="4" type="ORF">KIN20_015537</name>
</gene>
<evidence type="ECO:0000313" key="4">
    <source>
        <dbReference type="EMBL" id="KAJ1357402.1"/>
    </source>
</evidence>
<accession>A0AAD5QP45</accession>
<feature type="compositionally biased region" description="Polar residues" evidence="2">
    <location>
        <begin position="75"/>
        <end position="91"/>
    </location>
</feature>
<evidence type="ECO:0000313" key="5">
    <source>
        <dbReference type="Proteomes" id="UP001196413"/>
    </source>
</evidence>
<dbReference type="InterPro" id="IPR003582">
    <property type="entry name" value="ShKT_dom"/>
</dbReference>
<feature type="compositionally biased region" description="Pro residues" evidence="2">
    <location>
        <begin position="106"/>
        <end position="117"/>
    </location>
</feature>
<evidence type="ECO:0000256" key="1">
    <source>
        <dbReference type="PROSITE-ProRule" id="PRU01005"/>
    </source>
</evidence>
<dbReference type="PROSITE" id="PS51670">
    <property type="entry name" value="SHKT"/>
    <property type="match status" value="1"/>
</dbReference>
<protein>
    <recommendedName>
        <fullName evidence="3">ShKT domain-containing protein</fullName>
    </recommendedName>
</protein>
<evidence type="ECO:0000256" key="2">
    <source>
        <dbReference type="SAM" id="MobiDB-lite"/>
    </source>
</evidence>
<name>A0AAD5QP45_PARTN</name>
<dbReference type="Proteomes" id="UP001196413">
    <property type="component" value="Unassembled WGS sequence"/>
</dbReference>
<keyword evidence="5" id="KW-1185">Reference proteome</keyword>
<reference evidence="4" key="1">
    <citation type="submission" date="2021-06" db="EMBL/GenBank/DDBJ databases">
        <title>Parelaphostrongylus tenuis whole genome reference sequence.</title>
        <authorList>
            <person name="Garwood T.J."/>
            <person name="Larsen P.A."/>
            <person name="Fountain-Jones N.M."/>
            <person name="Garbe J.R."/>
            <person name="Macchietto M.G."/>
            <person name="Kania S.A."/>
            <person name="Gerhold R.W."/>
            <person name="Richards J.E."/>
            <person name="Wolf T.M."/>
        </authorList>
    </citation>
    <scope>NUCLEOTIDE SEQUENCE</scope>
    <source>
        <strain evidence="4">MNPRO001-30</strain>
        <tissue evidence="4">Meninges</tissue>
    </source>
</reference>
<sequence length="161" mass="17659">MADFLTQETVLNAFVLAAMEEDVVMRGQLFSKGPPGSTIEVLLDSFPRGVAVDGCILQELKSKLEAIYVTLVTASPGSESTDTTTPDATSEPTERPTSRPTKKSPRPPTKTPRPPAKPSTSNRRCRDTDICRALAKWDFCNTDEYDDEIKKVICPRSCGFC</sequence>
<feature type="domain" description="ShKT" evidence="3">
    <location>
        <begin position="125"/>
        <end position="161"/>
    </location>
</feature>
<dbReference type="AlphaFoldDB" id="A0AAD5QP45"/>
<comment type="caution">
    <text evidence="1">Lacks conserved residue(s) required for the propagation of feature annotation.</text>
</comment>
<proteinExistence type="predicted"/>
<comment type="caution">
    <text evidence="4">The sequence shown here is derived from an EMBL/GenBank/DDBJ whole genome shotgun (WGS) entry which is preliminary data.</text>
</comment>
<evidence type="ECO:0000259" key="3">
    <source>
        <dbReference type="PROSITE" id="PS51670"/>
    </source>
</evidence>
<organism evidence="4 5">
    <name type="scientific">Parelaphostrongylus tenuis</name>
    <name type="common">Meningeal worm</name>
    <dbReference type="NCBI Taxonomy" id="148309"/>
    <lineage>
        <taxon>Eukaryota</taxon>
        <taxon>Metazoa</taxon>
        <taxon>Ecdysozoa</taxon>
        <taxon>Nematoda</taxon>
        <taxon>Chromadorea</taxon>
        <taxon>Rhabditida</taxon>
        <taxon>Rhabditina</taxon>
        <taxon>Rhabditomorpha</taxon>
        <taxon>Strongyloidea</taxon>
        <taxon>Metastrongylidae</taxon>
        <taxon>Parelaphostrongylus</taxon>
    </lineage>
</organism>
<dbReference type="Gene3D" id="1.10.10.1940">
    <property type="match status" value="1"/>
</dbReference>
<dbReference type="EMBL" id="JAHQIW010003121">
    <property type="protein sequence ID" value="KAJ1357402.1"/>
    <property type="molecule type" value="Genomic_DNA"/>
</dbReference>